<evidence type="ECO:0000313" key="3">
    <source>
        <dbReference type="Proteomes" id="UP000490939"/>
    </source>
</evidence>
<proteinExistence type="predicted"/>
<protein>
    <submittedName>
        <fullName evidence="2">Uncharacterized protein</fullName>
    </submittedName>
</protein>
<evidence type="ECO:0000256" key="1">
    <source>
        <dbReference type="SAM" id="MobiDB-lite"/>
    </source>
</evidence>
<sequence length="177" mass="19818">MTRRTRYDEDIRRLPDGMKRVGYNSTSQRYTFQDRHDGTFWLGREGERYGELVQIRADEIETDTPIEKVFGGGDGEGLPPVVVGVGGGEGPPATDFEDILKDVHRSGKTRKMSTTTALSSSNRGLSQRWKGALGFASATAKLITGSEKRRNGKSLLEEVERRIGERLRQEKGEKRES</sequence>
<dbReference type="EMBL" id="WNWR01000314">
    <property type="protein sequence ID" value="KAE9983579.1"/>
    <property type="molecule type" value="Genomic_DNA"/>
</dbReference>
<comment type="caution">
    <text evidence="2">The sequence shown here is derived from an EMBL/GenBank/DDBJ whole genome shotgun (WGS) entry which is preliminary data.</text>
</comment>
<gene>
    <name evidence="2" type="ORF">EG327_005436</name>
</gene>
<feature type="region of interest" description="Disordered" evidence="1">
    <location>
        <begin position="143"/>
        <end position="177"/>
    </location>
</feature>
<organism evidence="2 3">
    <name type="scientific">Venturia inaequalis</name>
    <name type="common">Apple scab fungus</name>
    <dbReference type="NCBI Taxonomy" id="5025"/>
    <lineage>
        <taxon>Eukaryota</taxon>
        <taxon>Fungi</taxon>
        <taxon>Dikarya</taxon>
        <taxon>Ascomycota</taxon>
        <taxon>Pezizomycotina</taxon>
        <taxon>Dothideomycetes</taxon>
        <taxon>Pleosporomycetidae</taxon>
        <taxon>Venturiales</taxon>
        <taxon>Venturiaceae</taxon>
        <taxon>Venturia</taxon>
    </lineage>
</organism>
<dbReference type="AlphaFoldDB" id="A0A8H3V6V7"/>
<name>A0A8H3V6V7_VENIN</name>
<reference evidence="2 3" key="1">
    <citation type="submission" date="2019-07" db="EMBL/GenBank/DDBJ databases">
        <title>Venturia inaequalis Genome Resource.</title>
        <authorList>
            <person name="Lichtner F.J."/>
        </authorList>
    </citation>
    <scope>NUCLEOTIDE SEQUENCE [LARGE SCALE GENOMIC DNA]</scope>
    <source>
        <strain evidence="2 3">DMI_063113</strain>
    </source>
</reference>
<feature type="compositionally biased region" description="Basic and acidic residues" evidence="1">
    <location>
        <begin position="155"/>
        <end position="177"/>
    </location>
</feature>
<dbReference type="Proteomes" id="UP000490939">
    <property type="component" value="Unassembled WGS sequence"/>
</dbReference>
<evidence type="ECO:0000313" key="2">
    <source>
        <dbReference type="EMBL" id="KAE9983579.1"/>
    </source>
</evidence>
<keyword evidence="3" id="KW-1185">Reference proteome</keyword>
<accession>A0A8H3V6V7</accession>